<feature type="transmembrane region" description="Helical" evidence="1">
    <location>
        <begin position="128"/>
        <end position="149"/>
    </location>
</feature>
<comment type="caution">
    <text evidence="3">The sequence shown here is derived from an EMBL/GenBank/DDBJ whole genome shotgun (WGS) entry which is preliminary data.</text>
</comment>
<gene>
    <name evidence="3" type="ORF">H9Q16_14475</name>
</gene>
<feature type="transmembrane region" description="Helical" evidence="1">
    <location>
        <begin position="98"/>
        <end position="116"/>
    </location>
</feature>
<evidence type="ECO:0000313" key="3">
    <source>
        <dbReference type="EMBL" id="MBD3665136.1"/>
    </source>
</evidence>
<dbReference type="RefSeq" id="WP_191076131.1">
    <property type="nucleotide sequence ID" value="NZ_JACTAG010000002.1"/>
</dbReference>
<proteinExistence type="predicted"/>
<dbReference type="EMBL" id="JACTAG010000002">
    <property type="protein sequence ID" value="MBD3665136.1"/>
    <property type="molecule type" value="Genomic_DNA"/>
</dbReference>
<organism evidence="3 4">
    <name type="scientific">Sulfitobacter aestuariivivens</name>
    <dbReference type="NCBI Taxonomy" id="2766981"/>
    <lineage>
        <taxon>Bacteria</taxon>
        <taxon>Pseudomonadati</taxon>
        <taxon>Pseudomonadota</taxon>
        <taxon>Alphaproteobacteria</taxon>
        <taxon>Rhodobacterales</taxon>
        <taxon>Roseobacteraceae</taxon>
        <taxon>Sulfitobacter</taxon>
    </lineage>
</organism>
<keyword evidence="1" id="KW-0472">Membrane</keyword>
<reference evidence="3" key="1">
    <citation type="submission" date="2020-08" db="EMBL/GenBank/DDBJ databases">
        <title>Sulfitobacter aestuariivivens sp. nov., isolated from a tidal flat.</title>
        <authorList>
            <person name="Park S."/>
            <person name="Yoon J.-H."/>
        </authorList>
    </citation>
    <scope>NUCLEOTIDE SEQUENCE</scope>
    <source>
        <strain evidence="3">TSTF-M16</strain>
    </source>
</reference>
<evidence type="ECO:0000313" key="4">
    <source>
        <dbReference type="Proteomes" id="UP000635142"/>
    </source>
</evidence>
<accession>A0A927D670</accession>
<keyword evidence="1" id="KW-0812">Transmembrane</keyword>
<dbReference type="InterPro" id="IPR009936">
    <property type="entry name" value="DUF1468"/>
</dbReference>
<protein>
    <submittedName>
        <fullName evidence="3">Tripartite tricarboxylate transporter TctB family protein</fullName>
    </submittedName>
</protein>
<sequence length="156" mass="17291">MSDISVPRLQHIIASGAVAAVGAWVTYVSYTQQPAEAFLFPRLISTVFVVLALWTFAKACLGWTKVGSGLSGRQFANMLPGLAVALIYIFWATKGLGFYTATAIAFFILLSLYDPASHRELRSWVKRVIITAIFLAVMYGLFALLLKVYTPREIFF</sequence>
<feature type="transmembrane region" description="Helical" evidence="1">
    <location>
        <begin position="75"/>
        <end position="92"/>
    </location>
</feature>
<dbReference type="Pfam" id="PF07331">
    <property type="entry name" value="TctB"/>
    <property type="match status" value="1"/>
</dbReference>
<evidence type="ECO:0000256" key="1">
    <source>
        <dbReference type="SAM" id="Phobius"/>
    </source>
</evidence>
<feature type="domain" description="DUF1468" evidence="2">
    <location>
        <begin position="14"/>
        <end position="151"/>
    </location>
</feature>
<feature type="transmembrane region" description="Helical" evidence="1">
    <location>
        <begin position="12"/>
        <end position="30"/>
    </location>
</feature>
<feature type="transmembrane region" description="Helical" evidence="1">
    <location>
        <begin position="42"/>
        <end position="63"/>
    </location>
</feature>
<dbReference type="AlphaFoldDB" id="A0A927D670"/>
<keyword evidence="4" id="KW-1185">Reference proteome</keyword>
<keyword evidence="1" id="KW-1133">Transmembrane helix</keyword>
<name>A0A927D670_9RHOB</name>
<evidence type="ECO:0000259" key="2">
    <source>
        <dbReference type="Pfam" id="PF07331"/>
    </source>
</evidence>
<dbReference type="Proteomes" id="UP000635142">
    <property type="component" value="Unassembled WGS sequence"/>
</dbReference>